<dbReference type="GO" id="GO:0002821">
    <property type="term" value="P:positive regulation of adaptive immune response"/>
    <property type="evidence" value="ECO:0000318"/>
    <property type="project" value="GO_Central"/>
</dbReference>
<evidence type="ECO:0000256" key="2">
    <source>
        <dbReference type="ARBA" id="ARBA00022553"/>
    </source>
</evidence>
<dbReference type="SUPFAM" id="SSF50044">
    <property type="entry name" value="SH3-domain"/>
    <property type="match status" value="1"/>
</dbReference>
<feature type="compositionally biased region" description="Polar residues" evidence="3">
    <location>
        <begin position="105"/>
        <end position="116"/>
    </location>
</feature>
<dbReference type="InterPro" id="IPR013761">
    <property type="entry name" value="SAM/pointed_sf"/>
</dbReference>
<feature type="region of interest" description="Disordered" evidence="3">
    <location>
        <begin position="319"/>
        <end position="338"/>
    </location>
</feature>
<dbReference type="PROSITE" id="PS50002">
    <property type="entry name" value="SH3"/>
    <property type="match status" value="1"/>
</dbReference>
<dbReference type="InterPro" id="IPR036028">
    <property type="entry name" value="SH3-like_dom_sf"/>
</dbReference>
<gene>
    <name evidence="5 6" type="primary">sash3.S</name>
</gene>
<evidence type="ECO:0000313" key="5">
    <source>
        <dbReference type="RefSeq" id="XP_018088541.1"/>
    </source>
</evidence>
<feature type="compositionally biased region" description="Basic and acidic residues" evidence="3">
    <location>
        <begin position="119"/>
        <end position="131"/>
    </location>
</feature>
<proteinExistence type="predicted"/>
<dbReference type="GO" id="GO:0005737">
    <property type="term" value="C:cytoplasm"/>
    <property type="evidence" value="ECO:0000318"/>
    <property type="project" value="GO_Central"/>
</dbReference>
<dbReference type="Xenbase" id="XB-GENE-17336995">
    <property type="gene designation" value="sash3.S"/>
</dbReference>
<dbReference type="InterPro" id="IPR001660">
    <property type="entry name" value="SAM"/>
</dbReference>
<sequence>MLRRKPSNASDKDSNQKKKLSLQRSSSFKDFGKSKPSSPVVSEREFNLGKDILEDESGVTVDESKHSSGNLSKKWRAVISRTMNRKMGKEVMKAMAHEMGESTDPHSLSPISNDGSSDGLHRKSLDPEENLHSPVSHQTSSGSEVFSPSYMINNRDSNNLENLPPPYNGPFCGKAKVHTDFTPSPYDGDSLKLKKGDLIDIIEKPPVGTWTGMLRNKMGTFKFIYVDLVLEETEIPKKTKTKTRSKRQKPKTVLELLERINMEEHIPTLLLNGYETIEDFKDLSENHLIELNITDPQHRVKLLTAAEFLLDYDTGSETEDMTDSSSMDHSIHIPRDSGCYEGSDNLENIRDDMEIISIDEDIKNLSLVESTGVKHAETEQSIPGDTTCKEG</sequence>
<dbReference type="InterPro" id="IPR021090">
    <property type="entry name" value="SPIDER"/>
</dbReference>
<dbReference type="PROSITE" id="PS50105">
    <property type="entry name" value="SAM_DOMAIN"/>
    <property type="match status" value="1"/>
</dbReference>
<feature type="compositionally biased region" description="Polar residues" evidence="3">
    <location>
        <begin position="133"/>
        <end position="161"/>
    </location>
</feature>
<evidence type="ECO:0000256" key="1">
    <source>
        <dbReference type="ARBA" id="ARBA00022443"/>
    </source>
</evidence>
<dbReference type="Gene3D" id="1.10.150.50">
    <property type="entry name" value="Transcription Factor, Ets-1"/>
    <property type="match status" value="1"/>
</dbReference>
<organism evidence="4 5">
    <name type="scientific">Xenopus laevis</name>
    <name type="common">African clawed frog</name>
    <dbReference type="NCBI Taxonomy" id="8355"/>
    <lineage>
        <taxon>Eukaryota</taxon>
        <taxon>Metazoa</taxon>
        <taxon>Chordata</taxon>
        <taxon>Craniata</taxon>
        <taxon>Vertebrata</taxon>
        <taxon>Euteleostomi</taxon>
        <taxon>Amphibia</taxon>
        <taxon>Batrachia</taxon>
        <taxon>Anura</taxon>
        <taxon>Pipoidea</taxon>
        <taxon>Pipidae</taxon>
        <taxon>Xenopodinae</taxon>
        <taxon>Xenopus</taxon>
        <taxon>Xenopus</taxon>
    </lineage>
</organism>
<dbReference type="Pfam" id="PF07647">
    <property type="entry name" value="SAM_2"/>
    <property type="match status" value="1"/>
</dbReference>
<dbReference type="GO" id="GO:0030890">
    <property type="term" value="P:positive regulation of B cell proliferation"/>
    <property type="evidence" value="ECO:0000318"/>
    <property type="project" value="GO_Central"/>
</dbReference>
<keyword evidence="4" id="KW-1185">Reference proteome</keyword>
<dbReference type="SMART" id="SM00454">
    <property type="entry name" value="SAM"/>
    <property type="match status" value="1"/>
</dbReference>
<dbReference type="InterPro" id="IPR051725">
    <property type="entry name" value="SAM-SH3_domain_protein"/>
</dbReference>
<dbReference type="AlphaFoldDB" id="A0A1L8F338"/>
<evidence type="ECO:0000313" key="6">
    <source>
        <dbReference type="Xenbase" id="XB-GENE-17336995"/>
    </source>
</evidence>
<dbReference type="PANTHER" id="PTHR12301:SF5">
    <property type="entry name" value="SAM AND SH3 DOMAIN-CONTAINING PROTEIN 3"/>
    <property type="match status" value="1"/>
</dbReference>
<dbReference type="PaxDb" id="8355-A0A1L8F338"/>
<keyword evidence="2" id="KW-0597">Phosphoprotein</keyword>
<dbReference type="PANTHER" id="PTHR12301">
    <property type="entry name" value="SAM-DOMAIN, SH3 AND NUCLEAR LOCALIZATION SIGNALS PROTEIN RELATED"/>
    <property type="match status" value="1"/>
</dbReference>
<dbReference type="Pfam" id="PF07653">
    <property type="entry name" value="SH3_2"/>
    <property type="match status" value="1"/>
</dbReference>
<dbReference type="Gene3D" id="2.30.30.40">
    <property type="entry name" value="SH3 Domains"/>
    <property type="match status" value="1"/>
</dbReference>
<dbReference type="OMA" id="WICDESS"/>
<evidence type="ECO:0000313" key="4">
    <source>
        <dbReference type="Proteomes" id="UP000186698"/>
    </source>
</evidence>
<dbReference type="CDD" id="cd11968">
    <property type="entry name" value="SH3_SASH3"/>
    <property type="match status" value="1"/>
</dbReference>
<evidence type="ECO:0000256" key="3">
    <source>
        <dbReference type="SAM" id="MobiDB-lite"/>
    </source>
</evidence>
<name>A0A1L8F338_XENLA</name>
<dbReference type="InterPro" id="IPR001452">
    <property type="entry name" value="SH3_domain"/>
</dbReference>
<reference evidence="5" key="1">
    <citation type="submission" date="2025-08" db="UniProtKB">
        <authorList>
            <consortium name="RefSeq"/>
        </authorList>
    </citation>
    <scope>IDENTIFICATION</scope>
    <source>
        <strain evidence="5">J_2021</strain>
        <tissue evidence="5">Erythrocytes</tissue>
    </source>
</reference>
<dbReference type="KEGG" id="xla:108700143"/>
<dbReference type="STRING" id="8355.A0A1L8F338"/>
<dbReference type="Bgee" id="108700143">
    <property type="expression patterns" value="Expressed in spleen and 9 other cell types or tissues"/>
</dbReference>
<dbReference type="AGR" id="Xenbase:XB-GENE-17336995"/>
<feature type="compositionally biased region" description="Basic and acidic residues" evidence="3">
    <location>
        <begin position="42"/>
        <end position="52"/>
    </location>
</feature>
<keyword evidence="1" id="KW-0728">SH3 domain</keyword>
<dbReference type="GeneID" id="108700143"/>
<dbReference type="RefSeq" id="XP_018088541.1">
    <property type="nucleotide sequence ID" value="XM_018233052.2"/>
</dbReference>
<dbReference type="GO" id="GO:0005634">
    <property type="term" value="C:nucleus"/>
    <property type="evidence" value="ECO:0000318"/>
    <property type="project" value="GO_Central"/>
</dbReference>
<dbReference type="GO" id="GO:1902531">
    <property type="term" value="P:regulation of intracellular signal transduction"/>
    <property type="evidence" value="ECO:0000318"/>
    <property type="project" value="GO_Central"/>
</dbReference>
<dbReference type="Pfam" id="PF12485">
    <property type="entry name" value="SPIDER"/>
    <property type="match status" value="1"/>
</dbReference>
<dbReference type="Proteomes" id="UP000186698">
    <property type="component" value="Chromosome 8S"/>
</dbReference>
<dbReference type="SUPFAM" id="SSF47769">
    <property type="entry name" value="SAM/Pointed domain"/>
    <property type="match status" value="1"/>
</dbReference>
<dbReference type="CDD" id="cd09493">
    <property type="entry name" value="SAM_SASH-like"/>
    <property type="match status" value="1"/>
</dbReference>
<dbReference type="CTD" id="108700143"/>
<dbReference type="InterPro" id="IPR035721">
    <property type="entry name" value="SASH3_SH3"/>
</dbReference>
<protein>
    <submittedName>
        <fullName evidence="5">SAM and SH3 domain-containing protein 3</fullName>
    </submittedName>
</protein>
<feature type="region of interest" description="Disordered" evidence="3">
    <location>
        <begin position="99"/>
        <end position="166"/>
    </location>
</feature>
<dbReference type="OrthoDB" id="10047268at2759"/>
<dbReference type="GO" id="GO:0002639">
    <property type="term" value="P:positive regulation of immunoglobulin production"/>
    <property type="evidence" value="ECO:0000318"/>
    <property type="project" value="GO_Central"/>
</dbReference>
<dbReference type="SMART" id="SM00326">
    <property type="entry name" value="SH3"/>
    <property type="match status" value="1"/>
</dbReference>
<accession>A0A1L8F338</accession>
<feature type="region of interest" description="Disordered" evidence="3">
    <location>
        <begin position="1"/>
        <end position="71"/>
    </location>
</feature>